<evidence type="ECO:0000313" key="1">
    <source>
        <dbReference type="EMBL" id="PPE05601.1"/>
    </source>
</evidence>
<reference evidence="1 2" key="1">
    <citation type="submission" date="2017-11" db="EMBL/GenBank/DDBJ databases">
        <title>Comparative genomic analysis of Holospora spp., intranuclear symbionts of paramecia.</title>
        <authorList>
            <person name="Garushyants S.K."/>
            <person name="Beliavskaya A."/>
            <person name="Malko D.B."/>
            <person name="Logacheva M.D."/>
            <person name="Rautian M.S."/>
            <person name="Gelfand M.S."/>
        </authorList>
    </citation>
    <scope>NUCLEOTIDE SEQUENCE [LARGE SCALE GENOMIC DNA]</scope>
    <source>
        <strain evidence="2">02AZ16</strain>
    </source>
</reference>
<comment type="caution">
    <text evidence="1">The sequence shown here is derived from an EMBL/GenBank/DDBJ whole genome shotgun (WGS) entry which is preliminary data.</text>
</comment>
<sequence>MLNKLVSINKKSFSRGKVMFFLACLFEIKQVFYVFSHQNFDHCILSFVNVFHLSWALRDGHLFLRLPASIP</sequence>
<protein>
    <submittedName>
        <fullName evidence="1">Uncharacterized protein</fullName>
    </submittedName>
</protein>
<name>A0A2S5RE62_9PROT</name>
<dbReference type="EMBL" id="PHHC01000064">
    <property type="protein sequence ID" value="PPE05601.1"/>
    <property type="molecule type" value="Genomic_DNA"/>
</dbReference>
<proteinExistence type="predicted"/>
<organism evidence="1 2">
    <name type="scientific">Holospora curviuscula</name>
    <dbReference type="NCBI Taxonomy" id="1082868"/>
    <lineage>
        <taxon>Bacteria</taxon>
        <taxon>Pseudomonadati</taxon>
        <taxon>Pseudomonadota</taxon>
        <taxon>Alphaproteobacteria</taxon>
        <taxon>Holosporales</taxon>
        <taxon>Holosporaceae</taxon>
        <taxon>Holospora</taxon>
    </lineage>
</organism>
<gene>
    <name evidence="1" type="ORF">HCUR_00249</name>
</gene>
<accession>A0A2S5RE62</accession>
<keyword evidence="2" id="KW-1185">Reference proteome</keyword>
<dbReference type="Proteomes" id="UP000239425">
    <property type="component" value="Unassembled WGS sequence"/>
</dbReference>
<dbReference type="AlphaFoldDB" id="A0A2S5RE62"/>
<evidence type="ECO:0000313" key="2">
    <source>
        <dbReference type="Proteomes" id="UP000239425"/>
    </source>
</evidence>